<dbReference type="RefSeq" id="WP_222872406.1">
    <property type="nucleotide sequence ID" value="NZ_CP039704.1"/>
</dbReference>
<proteinExistence type="predicted"/>
<keyword evidence="3" id="KW-1185">Reference proteome</keyword>
<keyword evidence="1" id="KW-0812">Transmembrane</keyword>
<dbReference type="InterPro" id="IPR025333">
    <property type="entry name" value="DUF4239"/>
</dbReference>
<dbReference type="Pfam" id="PF14023">
    <property type="entry name" value="Bestrophin-like"/>
    <property type="match status" value="1"/>
</dbReference>
<evidence type="ECO:0008006" key="4">
    <source>
        <dbReference type="Google" id="ProtNLM"/>
    </source>
</evidence>
<feature type="transmembrane region" description="Helical" evidence="1">
    <location>
        <begin position="207"/>
        <end position="226"/>
    </location>
</feature>
<evidence type="ECO:0000256" key="1">
    <source>
        <dbReference type="SAM" id="Phobius"/>
    </source>
</evidence>
<gene>
    <name evidence="2" type="ORF">E6W36_08760</name>
</gene>
<evidence type="ECO:0000313" key="2">
    <source>
        <dbReference type="EMBL" id="QCI79599.1"/>
    </source>
</evidence>
<organism evidence="2 3">
    <name type="scientific">Hankyongella ginsenosidimutans</name>
    <dbReference type="NCBI Taxonomy" id="1763828"/>
    <lineage>
        <taxon>Bacteria</taxon>
        <taxon>Pseudomonadati</taxon>
        <taxon>Pseudomonadota</taxon>
        <taxon>Alphaproteobacteria</taxon>
        <taxon>Sphingomonadales</taxon>
        <taxon>Sphingomonadaceae</taxon>
        <taxon>Hankyongella</taxon>
    </lineage>
</organism>
<dbReference type="EMBL" id="CP039704">
    <property type="protein sequence ID" value="QCI79599.1"/>
    <property type="molecule type" value="Genomic_DNA"/>
</dbReference>
<keyword evidence="1" id="KW-1133">Transmembrane helix</keyword>
<dbReference type="AlphaFoldDB" id="A0A4D7BVU3"/>
<name>A0A4D7BVU3_9SPHN</name>
<feature type="transmembrane region" description="Helical" evidence="1">
    <location>
        <begin position="179"/>
        <end position="201"/>
    </location>
</feature>
<reference evidence="3" key="1">
    <citation type="submission" date="2019-04" db="EMBL/GenBank/DDBJ databases">
        <title>Complete genome sequence of Sphingomonas sp. W1-2-3.</title>
        <authorList>
            <person name="Im W.T."/>
        </authorList>
    </citation>
    <scope>NUCLEOTIDE SEQUENCE [LARGE SCALE GENOMIC DNA]</scope>
    <source>
        <strain evidence="3">W1-2-3</strain>
    </source>
</reference>
<keyword evidence="1" id="KW-0472">Membrane</keyword>
<protein>
    <recommendedName>
        <fullName evidence="4">DUF4239 domain-containing protein</fullName>
    </recommendedName>
</protein>
<dbReference type="Proteomes" id="UP000298714">
    <property type="component" value="Chromosome"/>
</dbReference>
<evidence type="ECO:0000313" key="3">
    <source>
        <dbReference type="Proteomes" id="UP000298714"/>
    </source>
</evidence>
<feature type="transmembrane region" description="Helical" evidence="1">
    <location>
        <begin position="43"/>
        <end position="64"/>
    </location>
</feature>
<accession>A0A4D7BVU3</accession>
<sequence length="249" mass="27027">MAMFSHLTLIPAAGLLLALLLAGLEAGRWIGKALPKIAQPPDHLLSAMLGLLALLLGFTFSLALNRHEARRDLVIAEANAIGTTWLRVRLLDEPHRTTLQSQMRAYLSVRLDWSEVDADANAMAATQAMQETLWTSLGKAVQDAPSSLLVRGLMDSMNESFDLAAARAAARSAHLPDRVLEVLILYMLVCALILGSVSSASDTRHRVAYGLLMLLLVLAFSLILDIDRSRSGGIQISQRPLEDLAASLR</sequence>
<dbReference type="KEGG" id="hgn:E6W36_08760"/>